<sequence length="67" mass="6941">MLPLNAANGQTDRNSGNDSLTKMAQDFNCHLKALLGELDGHIAHCQTLADAVAKSAGGHITDAIAIV</sequence>
<evidence type="ECO:0000313" key="2">
    <source>
        <dbReference type="Proteomes" id="UP001549204"/>
    </source>
</evidence>
<keyword evidence="2" id="KW-1185">Reference proteome</keyword>
<evidence type="ECO:0000313" key="1">
    <source>
        <dbReference type="EMBL" id="MET3583895.1"/>
    </source>
</evidence>
<accession>A0ABV2H033</accession>
<proteinExistence type="predicted"/>
<protein>
    <submittedName>
        <fullName evidence="1">Uncharacterized protein</fullName>
    </submittedName>
</protein>
<name>A0ABV2H033_9HYPH</name>
<gene>
    <name evidence="1" type="ORF">ABID19_006961</name>
</gene>
<comment type="caution">
    <text evidence="1">The sequence shown here is derived from an EMBL/GenBank/DDBJ whole genome shotgun (WGS) entry which is preliminary data.</text>
</comment>
<dbReference type="Proteomes" id="UP001549204">
    <property type="component" value="Unassembled WGS sequence"/>
</dbReference>
<dbReference type="EMBL" id="JBEPMC010000038">
    <property type="protein sequence ID" value="MET3583895.1"/>
    <property type="molecule type" value="Genomic_DNA"/>
</dbReference>
<reference evidence="1 2" key="1">
    <citation type="submission" date="2024-06" db="EMBL/GenBank/DDBJ databases">
        <title>Genomic Encyclopedia of Type Strains, Phase IV (KMG-IV): sequencing the most valuable type-strain genomes for metagenomic binning, comparative biology and taxonomic classification.</title>
        <authorList>
            <person name="Goeker M."/>
        </authorList>
    </citation>
    <scope>NUCLEOTIDE SEQUENCE [LARGE SCALE GENOMIC DNA]</scope>
    <source>
        <strain evidence="1 2">DSM 100022</strain>
    </source>
</reference>
<organism evidence="1 2">
    <name type="scientific">Mesorhizobium robiniae</name>
    <dbReference type="NCBI Taxonomy" id="559315"/>
    <lineage>
        <taxon>Bacteria</taxon>
        <taxon>Pseudomonadati</taxon>
        <taxon>Pseudomonadota</taxon>
        <taxon>Alphaproteobacteria</taxon>
        <taxon>Hyphomicrobiales</taxon>
        <taxon>Phyllobacteriaceae</taxon>
        <taxon>Mesorhizobium</taxon>
    </lineage>
</organism>